<dbReference type="Proteomes" id="UP001159363">
    <property type="component" value="Chromosome X"/>
</dbReference>
<reference evidence="1 2" key="1">
    <citation type="submission" date="2023-02" db="EMBL/GenBank/DDBJ databases">
        <title>LHISI_Scaffold_Assembly.</title>
        <authorList>
            <person name="Stuart O.P."/>
            <person name="Cleave R."/>
            <person name="Magrath M.J.L."/>
            <person name="Mikheyev A.S."/>
        </authorList>
    </citation>
    <scope>NUCLEOTIDE SEQUENCE [LARGE SCALE GENOMIC DNA]</scope>
    <source>
        <strain evidence="1">Daus_M_001</strain>
        <tissue evidence="1">Leg muscle</tissue>
    </source>
</reference>
<keyword evidence="2" id="KW-1185">Reference proteome</keyword>
<accession>A0ABQ9HQ40</accession>
<evidence type="ECO:0000313" key="1">
    <source>
        <dbReference type="EMBL" id="KAJ8886436.1"/>
    </source>
</evidence>
<comment type="caution">
    <text evidence="1">The sequence shown here is derived from an EMBL/GenBank/DDBJ whole genome shotgun (WGS) entry which is preliminary data.</text>
</comment>
<organism evidence="1 2">
    <name type="scientific">Dryococelus australis</name>
    <dbReference type="NCBI Taxonomy" id="614101"/>
    <lineage>
        <taxon>Eukaryota</taxon>
        <taxon>Metazoa</taxon>
        <taxon>Ecdysozoa</taxon>
        <taxon>Arthropoda</taxon>
        <taxon>Hexapoda</taxon>
        <taxon>Insecta</taxon>
        <taxon>Pterygota</taxon>
        <taxon>Neoptera</taxon>
        <taxon>Polyneoptera</taxon>
        <taxon>Phasmatodea</taxon>
        <taxon>Verophasmatodea</taxon>
        <taxon>Anareolatae</taxon>
        <taxon>Phasmatidae</taxon>
        <taxon>Eurycanthinae</taxon>
        <taxon>Dryococelus</taxon>
    </lineage>
</organism>
<proteinExistence type="predicted"/>
<gene>
    <name evidence="1" type="ORF">PR048_012647</name>
</gene>
<evidence type="ECO:0000313" key="2">
    <source>
        <dbReference type="Proteomes" id="UP001159363"/>
    </source>
</evidence>
<name>A0ABQ9HQ40_9NEOP</name>
<dbReference type="EMBL" id="JARBHB010000004">
    <property type="protein sequence ID" value="KAJ8886436.1"/>
    <property type="molecule type" value="Genomic_DNA"/>
</dbReference>
<protein>
    <submittedName>
        <fullName evidence="1">Uncharacterized protein</fullName>
    </submittedName>
</protein>
<sequence length="82" mass="9065">MLLKSVMSLSTLSKKEVESRIDSSMKDGENKFLFTDFGGQPQCIMCAQVMSEALKSNLCIVTTEIEADIVALVNEHTAQRSH</sequence>